<evidence type="ECO:0000256" key="1">
    <source>
        <dbReference type="SAM" id="Phobius"/>
    </source>
</evidence>
<keyword evidence="1" id="KW-1133">Transmembrane helix</keyword>
<dbReference type="GO" id="GO:0005829">
    <property type="term" value="C:cytosol"/>
    <property type="evidence" value="ECO:0007669"/>
    <property type="project" value="TreeGrafter"/>
</dbReference>
<organism evidence="2 3">
    <name type="scientific">Nocardioides scoriae</name>
    <dbReference type="NCBI Taxonomy" id="642780"/>
    <lineage>
        <taxon>Bacteria</taxon>
        <taxon>Bacillati</taxon>
        <taxon>Actinomycetota</taxon>
        <taxon>Actinomycetes</taxon>
        <taxon>Propionibacteriales</taxon>
        <taxon>Nocardioidaceae</taxon>
        <taxon>Nocardioides</taxon>
    </lineage>
</organism>
<dbReference type="InterPro" id="IPR005662">
    <property type="entry name" value="GTPase_Era-like"/>
</dbReference>
<dbReference type="GO" id="GO:0043024">
    <property type="term" value="F:ribosomal small subunit binding"/>
    <property type="evidence" value="ECO:0007669"/>
    <property type="project" value="TreeGrafter"/>
</dbReference>
<protein>
    <recommendedName>
        <fullName evidence="4">50S ribosome-binding GTPase</fullName>
    </recommendedName>
</protein>
<sequence>MSGVMEGARRLLRRGDRLEERVAGLGEAVEHGRGRLDDGLLDRAEAVTRRAGARLQLSGGHTVVALAGATGSGKSSTFNALVGLDIAATGVRRPTTSKAAACVWGEDPGSELLDWLEVPARHRVQRDSLLDDRTPRRGEPVLDGLVLLDLPDHDSTEVAHHLEVERLVGLTDLMVWVLDPQKYADAALHRRFLAPLASHREVMLVVLNHVDQVAPERREAVLDDVRRLLALDGLEGVPVLATSARTGEGIPELRAAVAGRVADKATARARLAGDVGDAATALQRESGDAEPRELRDRDRRELHDALADAAGVPVVVDAVARATTVRGRQATGWPVTSWLARFKPDPLRRLHLDRGTRGGDLVVAARSSLPAPGQVQHARVETTVRALGDQVGRDLAPPWQRAVRRASVSRFDDLDDRLDRVATTTDLGVGDLPLWCRGIRGLQWVLLLTALVGGVWLGVLAVFSYLRLPEPGTPEVQGFALPTLLLVGGVAAGLVVALLARVLVGIAARSRARKADKRLRAGVVEVADDLVVAPVRAELAAHRSVHDGLRAALR</sequence>
<dbReference type="EMBL" id="LT629757">
    <property type="protein sequence ID" value="SDR76619.1"/>
    <property type="molecule type" value="Genomic_DNA"/>
</dbReference>
<dbReference type="Gene3D" id="3.40.50.300">
    <property type="entry name" value="P-loop containing nucleotide triphosphate hydrolases"/>
    <property type="match status" value="1"/>
</dbReference>
<dbReference type="GO" id="GO:0019843">
    <property type="term" value="F:rRNA binding"/>
    <property type="evidence" value="ECO:0007669"/>
    <property type="project" value="TreeGrafter"/>
</dbReference>
<dbReference type="AlphaFoldDB" id="A0A1H1LS62"/>
<name>A0A1H1LS62_9ACTN</name>
<keyword evidence="1" id="KW-0812">Transmembrane</keyword>
<proteinExistence type="predicted"/>
<keyword evidence="3" id="KW-1185">Reference proteome</keyword>
<feature type="transmembrane region" description="Helical" evidence="1">
    <location>
        <begin position="444"/>
        <end position="466"/>
    </location>
</feature>
<dbReference type="OrthoDB" id="974105at2"/>
<dbReference type="GO" id="GO:0005525">
    <property type="term" value="F:GTP binding"/>
    <property type="evidence" value="ECO:0007669"/>
    <property type="project" value="InterPro"/>
</dbReference>
<feature type="transmembrane region" description="Helical" evidence="1">
    <location>
        <begin position="486"/>
        <end position="508"/>
    </location>
</feature>
<gene>
    <name evidence="2" type="ORF">SAMN04488570_0314</name>
</gene>
<evidence type="ECO:0000313" key="3">
    <source>
        <dbReference type="Proteomes" id="UP000198859"/>
    </source>
</evidence>
<dbReference type="Proteomes" id="UP000198859">
    <property type="component" value="Chromosome I"/>
</dbReference>
<dbReference type="PANTHER" id="PTHR42698">
    <property type="entry name" value="GTPASE ERA"/>
    <property type="match status" value="1"/>
</dbReference>
<dbReference type="STRING" id="642780.SAMN04488570_0314"/>
<dbReference type="RefSeq" id="WP_091725352.1">
    <property type="nucleotide sequence ID" value="NZ_LT629757.1"/>
</dbReference>
<evidence type="ECO:0000313" key="2">
    <source>
        <dbReference type="EMBL" id="SDR76619.1"/>
    </source>
</evidence>
<keyword evidence="1" id="KW-0472">Membrane</keyword>
<reference evidence="3" key="1">
    <citation type="submission" date="2016-10" db="EMBL/GenBank/DDBJ databases">
        <authorList>
            <person name="Varghese N."/>
            <person name="Submissions S."/>
        </authorList>
    </citation>
    <scope>NUCLEOTIDE SEQUENCE [LARGE SCALE GENOMIC DNA]</scope>
    <source>
        <strain evidence="3">DSM 22127</strain>
    </source>
</reference>
<evidence type="ECO:0008006" key="4">
    <source>
        <dbReference type="Google" id="ProtNLM"/>
    </source>
</evidence>
<dbReference type="PANTHER" id="PTHR42698:SF1">
    <property type="entry name" value="GTPASE ERA, MITOCHONDRIAL"/>
    <property type="match status" value="1"/>
</dbReference>
<accession>A0A1H1LS62</accession>
<dbReference type="InterPro" id="IPR027417">
    <property type="entry name" value="P-loop_NTPase"/>
</dbReference>
<dbReference type="SUPFAM" id="SSF52540">
    <property type="entry name" value="P-loop containing nucleoside triphosphate hydrolases"/>
    <property type="match status" value="1"/>
</dbReference>
<dbReference type="GO" id="GO:0000028">
    <property type="term" value="P:ribosomal small subunit assembly"/>
    <property type="evidence" value="ECO:0007669"/>
    <property type="project" value="TreeGrafter"/>
</dbReference>